<sequence length="552" mass="61886">MLNFLGIKNFAIIKNSEIHFKSGMTTITGETGAGKSILLDALNIVLGARVDKSALTNDQACEISAIFDISKIPNAKTLLKSFELAEDNECLLRRVIQKDGKTRAFINGSLVTLTQLKQLSEQLISIYGQNAHHSLLDPANQLIRLDTYAGLGAEVDEVTVIFKKLSEINTQITEEKERIEKDKTALALMQYQYDELVQLNLGADELNDLDQEHKSLANAEAQIHTIAQVVECINDNEQSLLGTLDNLIHQLSAYSENSAFKNIYNLLTESTVYLKEAEHEARHLLDHLEINPEKLQQIDQRLNEIYQLARKHKVDPKQLYLHIAELEQKINAHAQNEQKLLQLTKDKSLLEETYLSKAKTLSNKRQVASKVFASEIEQYIRQLNIPKGEFYARITQGQTKHANGIDHCDFLINFNPGQQPAPIDKVASGGELSRIGLAIHVVSSKKIAPPTIIFDEVDVGISGGTAEIVGKLLKQVAKNAQILCITHQAQVSIQGDQQLHISKKHLEHETISEVLELNKEERINETARIIGGVDITNKTLQHAKEMYELYHK</sequence>
<dbReference type="Pfam" id="PF02463">
    <property type="entry name" value="SMC_N"/>
    <property type="match status" value="1"/>
</dbReference>
<dbReference type="Gene3D" id="3.40.50.300">
    <property type="entry name" value="P-loop containing nucleotide triphosphate hydrolases"/>
    <property type="match status" value="2"/>
</dbReference>
<keyword evidence="6" id="KW-0067">ATP-binding</keyword>
<dbReference type="CDD" id="cd03241">
    <property type="entry name" value="ABC_RecN"/>
    <property type="match status" value="2"/>
</dbReference>
<evidence type="ECO:0000256" key="8">
    <source>
        <dbReference type="ARBA" id="ARBA00033408"/>
    </source>
</evidence>
<dbReference type="NCBIfam" id="NF008121">
    <property type="entry name" value="PRK10869.1"/>
    <property type="match status" value="1"/>
</dbReference>
<dbReference type="RefSeq" id="WP_117001124.1">
    <property type="nucleotide sequence ID" value="NZ_BMJS01000001.1"/>
</dbReference>
<dbReference type="PANTHER" id="PTHR11059:SF0">
    <property type="entry name" value="DNA REPAIR PROTEIN RECN"/>
    <property type="match status" value="1"/>
</dbReference>
<evidence type="ECO:0000256" key="2">
    <source>
        <dbReference type="ARBA" id="ARBA00009441"/>
    </source>
</evidence>
<evidence type="ECO:0000256" key="7">
    <source>
        <dbReference type="ARBA" id="ARBA00023204"/>
    </source>
</evidence>
<reference evidence="11" key="1">
    <citation type="journal article" date="2014" name="Int. J. Syst. Evol. Microbiol.">
        <title>Complete genome sequence of Corynebacterium casei LMG S-19264T (=DSM 44701T), isolated from a smear-ripened cheese.</title>
        <authorList>
            <consortium name="US DOE Joint Genome Institute (JGI-PGF)"/>
            <person name="Walter F."/>
            <person name="Albersmeier A."/>
            <person name="Kalinowski J."/>
            <person name="Ruckert C."/>
        </authorList>
    </citation>
    <scope>NUCLEOTIDE SEQUENCE</scope>
    <source>
        <strain evidence="11">CGMCC 1.15758</strain>
    </source>
</reference>
<evidence type="ECO:0000313" key="11">
    <source>
        <dbReference type="EMBL" id="GGF88962.1"/>
    </source>
</evidence>
<dbReference type="GO" id="GO:0006281">
    <property type="term" value="P:DNA repair"/>
    <property type="evidence" value="ECO:0007669"/>
    <property type="project" value="UniProtKB-KW"/>
</dbReference>
<keyword evidence="7 9" id="KW-0234">DNA repair</keyword>
<proteinExistence type="inferred from homology"/>
<dbReference type="AlphaFoldDB" id="A0A8J3E7X3"/>
<name>A0A8J3E7X3_9GAMM</name>
<keyword evidence="12" id="KW-1185">Reference proteome</keyword>
<evidence type="ECO:0000256" key="4">
    <source>
        <dbReference type="ARBA" id="ARBA00022741"/>
    </source>
</evidence>
<dbReference type="InterPro" id="IPR004604">
    <property type="entry name" value="DNA_recomb/repair_RecN"/>
</dbReference>
<dbReference type="EMBL" id="BMJS01000001">
    <property type="protein sequence ID" value="GGF88962.1"/>
    <property type="molecule type" value="Genomic_DNA"/>
</dbReference>
<evidence type="ECO:0000313" key="12">
    <source>
        <dbReference type="Proteomes" id="UP000636949"/>
    </source>
</evidence>
<gene>
    <name evidence="11" type="primary">recN</name>
    <name evidence="11" type="ORF">GCM10010995_02790</name>
</gene>
<feature type="domain" description="RecF/RecN/SMC N-terminal" evidence="10">
    <location>
        <begin position="4"/>
        <end position="505"/>
    </location>
</feature>
<comment type="similarity">
    <text evidence="2 9">Belongs to the RecN family.</text>
</comment>
<evidence type="ECO:0000256" key="6">
    <source>
        <dbReference type="ARBA" id="ARBA00022840"/>
    </source>
</evidence>
<keyword evidence="4" id="KW-0547">Nucleotide-binding</keyword>
<dbReference type="GO" id="GO:0009432">
    <property type="term" value="P:SOS response"/>
    <property type="evidence" value="ECO:0007669"/>
    <property type="project" value="TreeGrafter"/>
</dbReference>
<evidence type="ECO:0000256" key="5">
    <source>
        <dbReference type="ARBA" id="ARBA00022763"/>
    </source>
</evidence>
<dbReference type="PANTHER" id="PTHR11059">
    <property type="entry name" value="DNA REPAIR PROTEIN RECN"/>
    <property type="match status" value="1"/>
</dbReference>
<evidence type="ECO:0000256" key="9">
    <source>
        <dbReference type="PIRNR" id="PIRNR003128"/>
    </source>
</evidence>
<dbReference type="SUPFAM" id="SSF52540">
    <property type="entry name" value="P-loop containing nucleoside triphosphate hydrolases"/>
    <property type="match status" value="1"/>
</dbReference>
<dbReference type="Proteomes" id="UP000636949">
    <property type="component" value="Unassembled WGS sequence"/>
</dbReference>
<dbReference type="InterPro" id="IPR027417">
    <property type="entry name" value="P-loop_NTPase"/>
</dbReference>
<comment type="function">
    <text evidence="1 9">May be involved in recombinational repair of damaged DNA.</text>
</comment>
<accession>A0A8J3E7X3</accession>
<evidence type="ECO:0000256" key="1">
    <source>
        <dbReference type="ARBA" id="ARBA00003618"/>
    </source>
</evidence>
<keyword evidence="5 9" id="KW-0227">DNA damage</keyword>
<dbReference type="GO" id="GO:0043590">
    <property type="term" value="C:bacterial nucleoid"/>
    <property type="evidence" value="ECO:0007669"/>
    <property type="project" value="TreeGrafter"/>
</dbReference>
<dbReference type="GO" id="GO:0006310">
    <property type="term" value="P:DNA recombination"/>
    <property type="evidence" value="ECO:0007669"/>
    <property type="project" value="InterPro"/>
</dbReference>
<organism evidence="11 12">
    <name type="scientific">Cysteiniphilum litorale</name>
    <dbReference type="NCBI Taxonomy" id="2056700"/>
    <lineage>
        <taxon>Bacteria</taxon>
        <taxon>Pseudomonadati</taxon>
        <taxon>Pseudomonadota</taxon>
        <taxon>Gammaproteobacteria</taxon>
        <taxon>Thiotrichales</taxon>
        <taxon>Fastidiosibacteraceae</taxon>
        <taxon>Cysteiniphilum</taxon>
    </lineage>
</organism>
<dbReference type="PIRSF" id="PIRSF003128">
    <property type="entry name" value="RecN"/>
    <property type="match status" value="1"/>
</dbReference>
<dbReference type="GO" id="GO:0005524">
    <property type="term" value="F:ATP binding"/>
    <property type="evidence" value="ECO:0007669"/>
    <property type="project" value="UniProtKB-KW"/>
</dbReference>
<dbReference type="InterPro" id="IPR003395">
    <property type="entry name" value="RecF/RecN/SMC_N"/>
</dbReference>
<dbReference type="NCBIfam" id="TIGR00634">
    <property type="entry name" value="recN"/>
    <property type="match status" value="1"/>
</dbReference>
<evidence type="ECO:0000259" key="10">
    <source>
        <dbReference type="Pfam" id="PF02463"/>
    </source>
</evidence>
<evidence type="ECO:0000256" key="3">
    <source>
        <dbReference type="ARBA" id="ARBA00021315"/>
    </source>
</evidence>
<comment type="caution">
    <text evidence="11">The sequence shown here is derived from an EMBL/GenBank/DDBJ whole genome shotgun (WGS) entry which is preliminary data.</text>
</comment>
<reference evidence="11" key="2">
    <citation type="submission" date="2020-09" db="EMBL/GenBank/DDBJ databases">
        <authorList>
            <person name="Sun Q."/>
            <person name="Zhou Y."/>
        </authorList>
    </citation>
    <scope>NUCLEOTIDE SEQUENCE</scope>
    <source>
        <strain evidence="11">CGMCC 1.15758</strain>
    </source>
</reference>
<protein>
    <recommendedName>
        <fullName evidence="3 9">DNA repair protein RecN</fullName>
    </recommendedName>
    <alternativeName>
        <fullName evidence="8 9">Recombination protein N</fullName>
    </alternativeName>
</protein>
<dbReference type="OrthoDB" id="9806954at2"/>